<name>A0A5B7IZM6_PORTR</name>
<gene>
    <name evidence="2" type="ORF">E2C01_084946</name>
</gene>
<protein>
    <submittedName>
        <fullName evidence="2">Uncharacterized protein</fullName>
    </submittedName>
</protein>
<comment type="caution">
    <text evidence="2">The sequence shown here is derived from an EMBL/GenBank/DDBJ whole genome shotgun (WGS) entry which is preliminary data.</text>
</comment>
<evidence type="ECO:0000313" key="3">
    <source>
        <dbReference type="Proteomes" id="UP000324222"/>
    </source>
</evidence>
<dbReference type="Proteomes" id="UP000324222">
    <property type="component" value="Unassembled WGS sequence"/>
</dbReference>
<feature type="signal peptide" evidence="1">
    <location>
        <begin position="1"/>
        <end position="18"/>
    </location>
</feature>
<proteinExistence type="predicted"/>
<evidence type="ECO:0000313" key="2">
    <source>
        <dbReference type="EMBL" id="MPC89980.1"/>
    </source>
</evidence>
<dbReference type="EMBL" id="VSRR010082848">
    <property type="protein sequence ID" value="MPC89980.1"/>
    <property type="molecule type" value="Genomic_DNA"/>
</dbReference>
<keyword evidence="1" id="KW-0732">Signal</keyword>
<keyword evidence="3" id="KW-1185">Reference proteome</keyword>
<accession>A0A5B7IZM6</accession>
<feature type="chain" id="PRO_5023064961" evidence="1">
    <location>
        <begin position="19"/>
        <end position="96"/>
    </location>
</feature>
<evidence type="ECO:0000256" key="1">
    <source>
        <dbReference type="SAM" id="SignalP"/>
    </source>
</evidence>
<sequence length="96" mass="10047">MVGMALFFITVGSSGSRGYEDVVVTGGVDRARGGRGEKVAEPRGFSVFVRQSGKVQSGQGVVVVSVSRTEDDPACPFLYILELLPLSGGEAGGPRW</sequence>
<organism evidence="2 3">
    <name type="scientific">Portunus trituberculatus</name>
    <name type="common">Swimming crab</name>
    <name type="synonym">Neptunus trituberculatus</name>
    <dbReference type="NCBI Taxonomy" id="210409"/>
    <lineage>
        <taxon>Eukaryota</taxon>
        <taxon>Metazoa</taxon>
        <taxon>Ecdysozoa</taxon>
        <taxon>Arthropoda</taxon>
        <taxon>Crustacea</taxon>
        <taxon>Multicrustacea</taxon>
        <taxon>Malacostraca</taxon>
        <taxon>Eumalacostraca</taxon>
        <taxon>Eucarida</taxon>
        <taxon>Decapoda</taxon>
        <taxon>Pleocyemata</taxon>
        <taxon>Brachyura</taxon>
        <taxon>Eubrachyura</taxon>
        <taxon>Portunoidea</taxon>
        <taxon>Portunidae</taxon>
        <taxon>Portuninae</taxon>
        <taxon>Portunus</taxon>
    </lineage>
</organism>
<dbReference type="AlphaFoldDB" id="A0A5B7IZM6"/>
<reference evidence="2 3" key="1">
    <citation type="submission" date="2019-05" db="EMBL/GenBank/DDBJ databases">
        <title>Another draft genome of Portunus trituberculatus and its Hox gene families provides insights of decapod evolution.</title>
        <authorList>
            <person name="Jeong J.-H."/>
            <person name="Song I."/>
            <person name="Kim S."/>
            <person name="Choi T."/>
            <person name="Kim D."/>
            <person name="Ryu S."/>
            <person name="Kim W."/>
        </authorList>
    </citation>
    <scope>NUCLEOTIDE SEQUENCE [LARGE SCALE GENOMIC DNA]</scope>
    <source>
        <tissue evidence="2">Muscle</tissue>
    </source>
</reference>